<organism evidence="1">
    <name type="scientific">uncultured marine phage</name>
    <dbReference type="NCBI Taxonomy" id="707152"/>
    <lineage>
        <taxon>Viruses</taxon>
        <taxon>environmental samples</taxon>
    </lineage>
</organism>
<protein>
    <submittedName>
        <fullName evidence="1">Uncharacterized protein</fullName>
    </submittedName>
</protein>
<name>A0A8D9FPZ8_9VIRU</name>
<proteinExistence type="predicted"/>
<accession>A0A8D9FPZ8</accession>
<reference evidence="1" key="1">
    <citation type="submission" date="2021-06" db="EMBL/GenBank/DDBJ databases">
        <authorList>
            <person name="Gannon L."/>
            <person name="Redgwell R T."/>
            <person name="Michniewski S."/>
            <person name="Harrison D C."/>
            <person name="Millard A."/>
        </authorList>
    </citation>
    <scope>NUCLEOTIDE SEQUENCE</scope>
</reference>
<sequence>MNKEELLRQSILTAHQKNEENGRKYHVLNDQFYTIVEDDYFQVKRTYFSLYNTEDKEYSKYKVEYSGGELIIENK</sequence>
<evidence type="ECO:0000313" key="1">
    <source>
        <dbReference type="EMBL" id="CAG7579895.1"/>
    </source>
</evidence>
<gene>
    <name evidence="1" type="ORF">SLAVMIC_00148</name>
</gene>
<dbReference type="EMBL" id="OU342829">
    <property type="protein sequence ID" value="CAG7579895.1"/>
    <property type="molecule type" value="Genomic_DNA"/>
</dbReference>